<dbReference type="InterPro" id="IPR038507">
    <property type="entry name" value="YcnI-like_sf"/>
</dbReference>
<dbReference type="Pfam" id="PF07987">
    <property type="entry name" value="DUF1775"/>
    <property type="match status" value="1"/>
</dbReference>
<proteinExistence type="predicted"/>
<reference evidence="3 4" key="1">
    <citation type="submission" date="2019-06" db="EMBL/GenBank/DDBJ databases">
        <title>YIM 131921 draft genome.</title>
        <authorList>
            <person name="Jiang L."/>
        </authorList>
    </citation>
    <scope>NUCLEOTIDE SEQUENCE [LARGE SCALE GENOMIC DNA]</scope>
    <source>
        <strain evidence="3 4">YIM 131921</strain>
    </source>
</reference>
<protein>
    <submittedName>
        <fullName evidence="3">YcnI family protein</fullName>
    </submittedName>
</protein>
<gene>
    <name evidence="3" type="ORF">FHG66_21070</name>
</gene>
<organism evidence="3 4">
    <name type="scientific">Rubellimicrobium rubrum</name>
    <dbReference type="NCBI Taxonomy" id="2585369"/>
    <lineage>
        <taxon>Bacteria</taxon>
        <taxon>Pseudomonadati</taxon>
        <taxon>Pseudomonadota</taxon>
        <taxon>Alphaproteobacteria</taxon>
        <taxon>Rhodobacterales</taxon>
        <taxon>Roseobacteraceae</taxon>
        <taxon>Rubellimicrobium</taxon>
    </lineage>
</organism>
<dbReference type="Gene3D" id="2.60.40.2230">
    <property type="entry name" value="Uncharacterised protein YcnI-like PF07987, DUF1775"/>
    <property type="match status" value="1"/>
</dbReference>
<name>A0A5C4MGU7_9RHOB</name>
<accession>A0A5C4MGU7</accession>
<evidence type="ECO:0000313" key="4">
    <source>
        <dbReference type="Proteomes" id="UP000305887"/>
    </source>
</evidence>
<feature type="domain" description="YncI copper-binding" evidence="2">
    <location>
        <begin position="23"/>
        <end position="168"/>
    </location>
</feature>
<evidence type="ECO:0000259" key="2">
    <source>
        <dbReference type="Pfam" id="PF07987"/>
    </source>
</evidence>
<dbReference type="InterPro" id="IPR012533">
    <property type="entry name" value="YcnI-copper_dom"/>
</dbReference>
<dbReference type="EMBL" id="VDFU01000069">
    <property type="protein sequence ID" value="TNC43205.1"/>
    <property type="molecule type" value="Genomic_DNA"/>
</dbReference>
<evidence type="ECO:0000313" key="3">
    <source>
        <dbReference type="EMBL" id="TNC43205.1"/>
    </source>
</evidence>
<sequence>MTAMTFALAGALLLASAGATLAHITLEEPKAAAGSAYKAVLRVGHGCEGAATTAVRVQIPDGVIDAKPMPKPGWTIETTVGAFAEPAELHGETLTEGVREIRWSGGDLPDEWYDEFTFRGRLTEALTGQTVYFPVIQECGEAVTRWIEIPADGQDPHDLAEPAPALTVIAPSTH</sequence>
<feature type="signal peptide" evidence="1">
    <location>
        <begin position="1"/>
        <end position="22"/>
    </location>
</feature>
<evidence type="ECO:0000256" key="1">
    <source>
        <dbReference type="SAM" id="SignalP"/>
    </source>
</evidence>
<dbReference type="AlphaFoldDB" id="A0A5C4MGU7"/>
<keyword evidence="1" id="KW-0732">Signal</keyword>
<dbReference type="RefSeq" id="WP_139079109.1">
    <property type="nucleotide sequence ID" value="NZ_VDFU01000069.1"/>
</dbReference>
<keyword evidence="4" id="KW-1185">Reference proteome</keyword>
<dbReference type="Proteomes" id="UP000305887">
    <property type="component" value="Unassembled WGS sequence"/>
</dbReference>
<dbReference type="OrthoDB" id="9796962at2"/>
<dbReference type="CDD" id="cd08545">
    <property type="entry name" value="YcnI_like"/>
    <property type="match status" value="1"/>
</dbReference>
<comment type="caution">
    <text evidence="3">The sequence shown here is derived from an EMBL/GenBank/DDBJ whole genome shotgun (WGS) entry which is preliminary data.</text>
</comment>
<feature type="chain" id="PRO_5022936358" evidence="1">
    <location>
        <begin position="23"/>
        <end position="174"/>
    </location>
</feature>